<dbReference type="Gene3D" id="1.25.40.10">
    <property type="entry name" value="Tetratricopeptide repeat domain"/>
    <property type="match status" value="1"/>
</dbReference>
<reference evidence="2" key="1">
    <citation type="submission" date="2022-07" db="EMBL/GenBank/DDBJ databases">
        <title>Genome analysis of Parmales, a sister group of diatoms, reveals the evolutionary specialization of diatoms from phago-mixotrophs to photoautotrophs.</title>
        <authorList>
            <person name="Ban H."/>
            <person name="Sato S."/>
            <person name="Yoshikawa S."/>
            <person name="Kazumasa Y."/>
            <person name="Nakamura Y."/>
            <person name="Ichinomiya M."/>
            <person name="Saitoh K."/>
            <person name="Sato N."/>
            <person name="Blanc-Mathieu R."/>
            <person name="Endo H."/>
            <person name="Kuwata A."/>
            <person name="Ogata H."/>
        </authorList>
    </citation>
    <scope>NUCLEOTIDE SEQUENCE</scope>
</reference>
<evidence type="ECO:0000313" key="3">
    <source>
        <dbReference type="Proteomes" id="UP001165082"/>
    </source>
</evidence>
<dbReference type="PANTHER" id="PTHR43861">
    <property type="entry name" value="TRANS-ACONITATE 2-METHYLTRANSFERASE-RELATED"/>
    <property type="match status" value="1"/>
</dbReference>
<protein>
    <recommendedName>
        <fullName evidence="1">Methyltransferase type 12 domain-containing protein</fullName>
    </recommendedName>
</protein>
<dbReference type="InterPro" id="IPR029063">
    <property type="entry name" value="SAM-dependent_MTases_sf"/>
</dbReference>
<dbReference type="Pfam" id="PF08242">
    <property type="entry name" value="Methyltransf_12"/>
    <property type="match status" value="1"/>
</dbReference>
<keyword evidence="3" id="KW-1185">Reference proteome</keyword>
<dbReference type="SUPFAM" id="SSF53335">
    <property type="entry name" value="S-adenosyl-L-methionine-dependent methyltransferases"/>
    <property type="match status" value="1"/>
</dbReference>
<dbReference type="CDD" id="cd02440">
    <property type="entry name" value="AdoMet_MTases"/>
    <property type="match status" value="1"/>
</dbReference>
<feature type="domain" description="Methyltransferase type 12" evidence="1">
    <location>
        <begin position="263"/>
        <end position="358"/>
    </location>
</feature>
<comment type="caution">
    <text evidence="2">The sequence shown here is derived from an EMBL/GenBank/DDBJ whole genome shotgun (WGS) entry which is preliminary data.</text>
</comment>
<dbReference type="Gene3D" id="3.40.50.150">
    <property type="entry name" value="Vaccinia Virus protein VP39"/>
    <property type="match status" value="1"/>
</dbReference>
<dbReference type="OrthoDB" id="3647at2759"/>
<proteinExistence type="predicted"/>
<evidence type="ECO:0000259" key="1">
    <source>
        <dbReference type="Pfam" id="PF08242"/>
    </source>
</evidence>
<organism evidence="2 3">
    <name type="scientific">Triparma retinervis</name>
    <dbReference type="NCBI Taxonomy" id="2557542"/>
    <lineage>
        <taxon>Eukaryota</taxon>
        <taxon>Sar</taxon>
        <taxon>Stramenopiles</taxon>
        <taxon>Ochrophyta</taxon>
        <taxon>Bolidophyceae</taxon>
        <taxon>Parmales</taxon>
        <taxon>Triparmaceae</taxon>
        <taxon>Triparma</taxon>
    </lineage>
</organism>
<dbReference type="EMBL" id="BRXZ01007680">
    <property type="protein sequence ID" value="GMI31779.1"/>
    <property type="molecule type" value="Genomic_DNA"/>
</dbReference>
<dbReference type="SUPFAM" id="SSF48452">
    <property type="entry name" value="TPR-like"/>
    <property type="match status" value="1"/>
</dbReference>
<dbReference type="Proteomes" id="UP001165082">
    <property type="component" value="Unassembled WGS sequence"/>
</dbReference>
<sequence length="424" mass="47203">MSNLSVQIVPKVEELWCEARRLSGCGDERISCLEDIVNLSPSHARARALLGILLANRGGEENKRRALSLCRSAVELKPEDLPLRIALGRLADGEEKRGALHIALKFDPDNLEAMVLLITASQSFGAEEEDLYMRIKQKIEDSDVDYHYALGAYFRRKDVRKCRYHYERVVLKMDSAKSDPKGLCDKARFWLCTLGNEGNGENNDFGAGVVKRCPREYITSLYKSFAPTFDELLVDKLQYRTPALLRESVNSFFADSSSCANFLDLGCGTGLSGLSFRSLVSDGAFLGVDLSPEMLEKAKERECYTGLFCSDVENFVDEKPIQDSAPFSLIVSCDVFVYLGSLDVVFENVKSVKSADGIFAFSVELLDEGRPMDYLCMNVARFAHKKSYIENLARAVGFEVLAVRESVLRKNAGQDVAGLLVVLK</sequence>
<dbReference type="InterPro" id="IPR011990">
    <property type="entry name" value="TPR-like_helical_dom_sf"/>
</dbReference>
<dbReference type="AlphaFoldDB" id="A0A9W7G4J1"/>
<accession>A0A9W7G4J1</accession>
<gene>
    <name evidence="2" type="ORF">TrRE_jg11047</name>
</gene>
<dbReference type="InterPro" id="IPR013217">
    <property type="entry name" value="Methyltransf_12"/>
</dbReference>
<name>A0A9W7G4J1_9STRA</name>
<evidence type="ECO:0000313" key="2">
    <source>
        <dbReference type="EMBL" id="GMI31779.1"/>
    </source>
</evidence>